<evidence type="ECO:0000313" key="2">
    <source>
        <dbReference type="EMBL" id="EME42445.1"/>
    </source>
</evidence>
<sequence>MRGPVEYVRTVNYKDRTAATKKAVAEAEAKYDRDMADLERMSLTKPGKWRKVRNSSAHEKVCGGSPLRRELKAMNLEEVVVDGVADGRESKDDSPSPSSLGGILSHAENEGVLEESAKKQPERGGNGVTKPEFPRDRDGKVQMLDSGSELLCRCRTGYLCEYC</sequence>
<accession>N1PLL2</accession>
<reference evidence="3" key="1">
    <citation type="journal article" date="2012" name="PLoS Genet.">
        <title>The genomes of the fungal plant pathogens Cladosporium fulvum and Dothistroma septosporum reveal adaptation to different hosts and lifestyles but also signatures of common ancestry.</title>
        <authorList>
            <person name="de Wit P.J.G.M."/>
            <person name="van der Burgt A."/>
            <person name="Oekmen B."/>
            <person name="Stergiopoulos I."/>
            <person name="Abd-Elsalam K.A."/>
            <person name="Aerts A.L."/>
            <person name="Bahkali A.H."/>
            <person name="Beenen H.G."/>
            <person name="Chettri P."/>
            <person name="Cox M.P."/>
            <person name="Datema E."/>
            <person name="de Vries R.P."/>
            <person name="Dhillon B."/>
            <person name="Ganley A.R."/>
            <person name="Griffiths S.A."/>
            <person name="Guo Y."/>
            <person name="Hamelin R.C."/>
            <person name="Henrissat B."/>
            <person name="Kabir M.S."/>
            <person name="Jashni M.K."/>
            <person name="Kema G."/>
            <person name="Klaubauf S."/>
            <person name="Lapidus A."/>
            <person name="Levasseur A."/>
            <person name="Lindquist E."/>
            <person name="Mehrabi R."/>
            <person name="Ohm R.A."/>
            <person name="Owen T.J."/>
            <person name="Salamov A."/>
            <person name="Schwelm A."/>
            <person name="Schijlen E."/>
            <person name="Sun H."/>
            <person name="van den Burg H.A."/>
            <person name="van Ham R.C.H.J."/>
            <person name="Zhang S."/>
            <person name="Goodwin S.B."/>
            <person name="Grigoriev I.V."/>
            <person name="Collemare J."/>
            <person name="Bradshaw R.E."/>
        </authorList>
    </citation>
    <scope>NUCLEOTIDE SEQUENCE [LARGE SCALE GENOMIC DNA]</scope>
    <source>
        <strain evidence="3">NZE10 / CBS 128990</strain>
    </source>
</reference>
<evidence type="ECO:0000313" key="3">
    <source>
        <dbReference type="Proteomes" id="UP000016933"/>
    </source>
</evidence>
<protein>
    <submittedName>
        <fullName evidence="2">Uncharacterized protein</fullName>
    </submittedName>
</protein>
<dbReference type="HOGENOM" id="CLU_1627006_0_0_1"/>
<feature type="compositionally biased region" description="Low complexity" evidence="1">
    <location>
        <begin position="95"/>
        <end position="105"/>
    </location>
</feature>
<proteinExistence type="predicted"/>
<feature type="compositionally biased region" description="Basic and acidic residues" evidence="1">
    <location>
        <begin position="85"/>
        <end position="94"/>
    </location>
</feature>
<dbReference type="OrthoDB" id="10596032at2759"/>
<dbReference type="EMBL" id="KB446541">
    <property type="protein sequence ID" value="EME42445.1"/>
    <property type="molecule type" value="Genomic_DNA"/>
</dbReference>
<dbReference type="AlphaFoldDB" id="N1PLL2"/>
<keyword evidence="3" id="KW-1185">Reference proteome</keyword>
<feature type="region of interest" description="Disordered" evidence="1">
    <location>
        <begin position="83"/>
        <end position="141"/>
    </location>
</feature>
<gene>
    <name evidence="2" type="ORF">DOTSEDRAFT_26039</name>
</gene>
<dbReference type="Proteomes" id="UP000016933">
    <property type="component" value="Unassembled WGS sequence"/>
</dbReference>
<name>N1PLL2_DOTSN</name>
<evidence type="ECO:0000256" key="1">
    <source>
        <dbReference type="SAM" id="MobiDB-lite"/>
    </source>
</evidence>
<dbReference type="OMA" id="YIRTINY"/>
<organism evidence="2 3">
    <name type="scientific">Dothistroma septosporum (strain NZE10 / CBS 128990)</name>
    <name type="common">Red band needle blight fungus</name>
    <name type="synonym">Mycosphaerella pini</name>
    <dbReference type="NCBI Taxonomy" id="675120"/>
    <lineage>
        <taxon>Eukaryota</taxon>
        <taxon>Fungi</taxon>
        <taxon>Dikarya</taxon>
        <taxon>Ascomycota</taxon>
        <taxon>Pezizomycotina</taxon>
        <taxon>Dothideomycetes</taxon>
        <taxon>Dothideomycetidae</taxon>
        <taxon>Mycosphaerellales</taxon>
        <taxon>Mycosphaerellaceae</taxon>
        <taxon>Dothistroma</taxon>
    </lineage>
</organism>
<reference evidence="2 3" key="2">
    <citation type="journal article" date="2012" name="PLoS Pathog.">
        <title>Diverse lifestyles and strategies of plant pathogenesis encoded in the genomes of eighteen Dothideomycetes fungi.</title>
        <authorList>
            <person name="Ohm R.A."/>
            <person name="Feau N."/>
            <person name="Henrissat B."/>
            <person name="Schoch C.L."/>
            <person name="Horwitz B.A."/>
            <person name="Barry K.W."/>
            <person name="Condon B.J."/>
            <person name="Copeland A.C."/>
            <person name="Dhillon B."/>
            <person name="Glaser F."/>
            <person name="Hesse C.N."/>
            <person name="Kosti I."/>
            <person name="LaButti K."/>
            <person name="Lindquist E.A."/>
            <person name="Lucas S."/>
            <person name="Salamov A.A."/>
            <person name="Bradshaw R.E."/>
            <person name="Ciuffetti L."/>
            <person name="Hamelin R.C."/>
            <person name="Kema G.H.J."/>
            <person name="Lawrence C."/>
            <person name="Scott J.A."/>
            <person name="Spatafora J.W."/>
            <person name="Turgeon B.G."/>
            <person name="de Wit P.J.G.M."/>
            <person name="Zhong S."/>
            <person name="Goodwin S.B."/>
            <person name="Grigoriev I.V."/>
        </authorList>
    </citation>
    <scope>NUCLEOTIDE SEQUENCE [LARGE SCALE GENOMIC DNA]</scope>
    <source>
        <strain evidence="3">NZE10 / CBS 128990</strain>
    </source>
</reference>